<comment type="subcellular location">
    <subcellularLocation>
        <location evidence="1">Cell membrane</location>
        <topology evidence="1">Multi-pass membrane protein</topology>
    </subcellularLocation>
</comment>
<evidence type="ECO:0000256" key="8">
    <source>
        <dbReference type="SAM" id="Phobius"/>
    </source>
</evidence>
<sequence length="422" mass="45837">MNDLDRRWYVIAGLAVATAVFLAYVPAHRGFFDVNVYHGAVHYWLRDGGQLYDYLRPPTNYGFTYPPFAALVLSPLALLPWHPAIALSIVVNTAAGAALLGMLVDPIAKRQGWHRGLTFGLAACAVAVFEPVRDTFSFGQVNLVLLALVVADTRLLRQTRWSGVGIGLATAIKLTPGIFILYLLVSGQRRAAAVAGGTAGAATLVALAIAPDASRTFWTEALWDTDRIGNLAYVSNQSLQGVVARLDPTEPSKLLWLLLVAAAMAVWVYRVRRVDPLTGAALTGVVGCLVSPITWVHHLVWVLPALVLLADSRRRDYAVAAYLLLCSSVVWLWWDGRAPGEFLGANVYVWICVALLVGLPARQMVQGEPVAVDAEAADHPGRHSGHDRVVAKLLARVDVRDVHLDERGAQERTGVAQRVRVM</sequence>
<feature type="transmembrane region" description="Helical" evidence="8">
    <location>
        <begin position="112"/>
        <end position="129"/>
    </location>
</feature>
<feature type="transmembrane region" description="Helical" evidence="8">
    <location>
        <begin position="163"/>
        <end position="185"/>
    </location>
</feature>
<keyword evidence="6 8" id="KW-0472">Membrane</keyword>
<comment type="similarity">
    <text evidence="7">Belongs to the glycosyltransferase 87 family.</text>
</comment>
<dbReference type="AlphaFoldDB" id="A0A6F8YSL5"/>
<keyword evidence="3" id="KW-0808">Transferase</keyword>
<evidence type="ECO:0000313" key="9">
    <source>
        <dbReference type="EMBL" id="BCB89056.1"/>
    </source>
</evidence>
<evidence type="ECO:0000313" key="10">
    <source>
        <dbReference type="Proteomes" id="UP000503011"/>
    </source>
</evidence>
<feature type="transmembrane region" description="Helical" evidence="8">
    <location>
        <begin position="191"/>
        <end position="210"/>
    </location>
</feature>
<feature type="transmembrane region" description="Helical" evidence="8">
    <location>
        <begin position="317"/>
        <end position="334"/>
    </location>
</feature>
<reference evidence="9 10" key="2">
    <citation type="submission" date="2020-03" db="EMBL/GenBank/DDBJ databases">
        <authorList>
            <person name="Ichikawa N."/>
            <person name="Kimura A."/>
            <person name="Kitahashi Y."/>
            <person name="Uohara A."/>
        </authorList>
    </citation>
    <scope>NUCLEOTIDE SEQUENCE [LARGE SCALE GENOMIC DNA]</scope>
    <source>
        <strain evidence="9 10">NBRC 105367</strain>
    </source>
</reference>
<name>A0A6F8YSL5_9ACTN</name>
<reference evidence="9 10" key="1">
    <citation type="submission" date="2020-03" db="EMBL/GenBank/DDBJ databases">
        <title>Whole genome shotgun sequence of Phytohabitans suffuscus NBRC 105367.</title>
        <authorList>
            <person name="Komaki H."/>
            <person name="Tamura T."/>
        </authorList>
    </citation>
    <scope>NUCLEOTIDE SEQUENCE [LARGE SCALE GENOMIC DNA]</scope>
    <source>
        <strain evidence="9 10">NBRC 105367</strain>
    </source>
</reference>
<feature type="transmembrane region" description="Helical" evidence="8">
    <location>
        <begin position="81"/>
        <end position="100"/>
    </location>
</feature>
<dbReference type="Proteomes" id="UP000503011">
    <property type="component" value="Chromosome"/>
</dbReference>
<accession>A0A6F8YSL5</accession>
<keyword evidence="10" id="KW-1185">Reference proteome</keyword>
<evidence type="ECO:0000256" key="3">
    <source>
        <dbReference type="ARBA" id="ARBA00022679"/>
    </source>
</evidence>
<feature type="transmembrane region" description="Helical" evidence="8">
    <location>
        <begin position="254"/>
        <end position="271"/>
    </location>
</feature>
<protein>
    <submittedName>
        <fullName evidence="9">Membrane protein</fullName>
    </submittedName>
</protein>
<dbReference type="InterPro" id="IPR018584">
    <property type="entry name" value="GT87"/>
</dbReference>
<feature type="transmembrane region" description="Helical" evidence="8">
    <location>
        <begin position="7"/>
        <end position="27"/>
    </location>
</feature>
<dbReference type="Pfam" id="PF09594">
    <property type="entry name" value="GT87"/>
    <property type="match status" value="1"/>
</dbReference>
<dbReference type="GO" id="GO:0016758">
    <property type="term" value="F:hexosyltransferase activity"/>
    <property type="evidence" value="ECO:0007669"/>
    <property type="project" value="InterPro"/>
</dbReference>
<keyword evidence="4 8" id="KW-0812">Transmembrane</keyword>
<proteinExistence type="inferred from homology"/>
<dbReference type="GO" id="GO:0005886">
    <property type="term" value="C:plasma membrane"/>
    <property type="evidence" value="ECO:0007669"/>
    <property type="project" value="UniProtKB-SubCell"/>
</dbReference>
<dbReference type="EMBL" id="AP022871">
    <property type="protein sequence ID" value="BCB89056.1"/>
    <property type="molecule type" value="Genomic_DNA"/>
</dbReference>
<keyword evidence="2" id="KW-1003">Cell membrane</keyword>
<evidence type="ECO:0000256" key="4">
    <source>
        <dbReference type="ARBA" id="ARBA00022692"/>
    </source>
</evidence>
<feature type="transmembrane region" description="Helical" evidence="8">
    <location>
        <begin position="340"/>
        <end position="359"/>
    </location>
</feature>
<feature type="transmembrane region" description="Helical" evidence="8">
    <location>
        <begin position="277"/>
        <end position="310"/>
    </location>
</feature>
<evidence type="ECO:0000256" key="2">
    <source>
        <dbReference type="ARBA" id="ARBA00022475"/>
    </source>
</evidence>
<evidence type="ECO:0000256" key="5">
    <source>
        <dbReference type="ARBA" id="ARBA00022989"/>
    </source>
</evidence>
<gene>
    <name evidence="9" type="ORF">Psuf_063690</name>
</gene>
<evidence type="ECO:0000256" key="6">
    <source>
        <dbReference type="ARBA" id="ARBA00023136"/>
    </source>
</evidence>
<evidence type="ECO:0000256" key="1">
    <source>
        <dbReference type="ARBA" id="ARBA00004651"/>
    </source>
</evidence>
<organism evidence="9 10">
    <name type="scientific">Phytohabitans suffuscus</name>
    <dbReference type="NCBI Taxonomy" id="624315"/>
    <lineage>
        <taxon>Bacteria</taxon>
        <taxon>Bacillati</taxon>
        <taxon>Actinomycetota</taxon>
        <taxon>Actinomycetes</taxon>
        <taxon>Micromonosporales</taxon>
        <taxon>Micromonosporaceae</taxon>
    </lineage>
</organism>
<evidence type="ECO:0000256" key="7">
    <source>
        <dbReference type="ARBA" id="ARBA00024033"/>
    </source>
</evidence>
<keyword evidence="5 8" id="KW-1133">Transmembrane helix</keyword>
<dbReference type="KEGG" id="psuu:Psuf_063690"/>